<dbReference type="Proteomes" id="UP000319438">
    <property type="component" value="Segment"/>
</dbReference>
<evidence type="ECO:0000313" key="3">
    <source>
        <dbReference type="Proteomes" id="UP000319438"/>
    </source>
</evidence>
<gene>
    <name evidence="2" type="ORF">PMV_382</name>
</gene>
<organism evidence="2 3">
    <name type="scientific">Port-miou virus</name>
    <dbReference type="NCBI Taxonomy" id="1733873"/>
    <lineage>
        <taxon>Viruses</taxon>
        <taxon>Varidnaviria</taxon>
        <taxon>Bamfordvirae</taxon>
        <taxon>Nucleocytoviricota</taxon>
        <taxon>Megaviricetes</taxon>
        <taxon>Pimascovirales</taxon>
        <taxon>Pimascovirales incertae sedis</taxon>
        <taxon>Marseilleviridae</taxon>
        <taxon>Losannavirus</taxon>
        <taxon>Losannavirus lausannense</taxon>
        <taxon>Lausannevirus</taxon>
    </lineage>
</organism>
<evidence type="ECO:0000256" key="1">
    <source>
        <dbReference type="SAM" id="MobiDB-lite"/>
    </source>
</evidence>
<sequence>MVMHTSWHDFIQMHSGKGHTMSELAKLYKKKHSGRGKVMHDEWECTKKAPRGAAAKKRKTTQRKKSPQKGGPCRDPSTGRYESCSM</sequence>
<feature type="compositionally biased region" description="Basic and acidic residues" evidence="1">
    <location>
        <begin position="38"/>
        <end position="47"/>
    </location>
</feature>
<dbReference type="EMBL" id="KT428292">
    <property type="protein sequence ID" value="ALH07080.1"/>
    <property type="molecule type" value="Genomic_DNA"/>
</dbReference>
<feature type="compositionally biased region" description="Basic residues" evidence="1">
    <location>
        <begin position="48"/>
        <end position="67"/>
    </location>
</feature>
<reference evidence="2" key="1">
    <citation type="journal article" date="2015" name="Genome Announc.">
        <title>Complete Genome Sequence of a New Member of the Marseilleviridae Recovered from the Brackish Submarine Spring in the Cassis Port-Miou Calanque, France.</title>
        <authorList>
            <person name="Doutre G."/>
            <person name="Arfib B."/>
            <person name="Rochette P."/>
            <person name="Claverie J.M."/>
            <person name="Bonin P."/>
            <person name="Abergel C."/>
        </authorList>
    </citation>
    <scope>NUCLEOTIDE SEQUENCE [LARGE SCALE GENOMIC DNA]</scope>
    <source>
        <strain evidence="2">1</strain>
    </source>
</reference>
<protein>
    <submittedName>
        <fullName evidence="2">Uncharacterized protein</fullName>
    </submittedName>
</protein>
<name>A0A0N7G2G7_9VIRU</name>
<evidence type="ECO:0000313" key="2">
    <source>
        <dbReference type="EMBL" id="ALH07080.1"/>
    </source>
</evidence>
<accession>A0A0N7G2G7</accession>
<feature type="region of interest" description="Disordered" evidence="1">
    <location>
        <begin position="32"/>
        <end position="86"/>
    </location>
</feature>
<proteinExistence type="predicted"/>